<accession>A0A9X7ZFD8</accession>
<protein>
    <submittedName>
        <fullName evidence="1">Uncharacterized protein</fullName>
    </submittedName>
</protein>
<evidence type="ECO:0000313" key="2">
    <source>
        <dbReference type="Proteomes" id="UP000825008"/>
    </source>
</evidence>
<dbReference type="AlphaFoldDB" id="A0A9X7ZFD8"/>
<proteinExistence type="predicted"/>
<sequence>MTSPTLSPNDVARHEERYVRTWQLIDQLVNFGMATTDLPDLPDFPNLPHKAAEMLRTSEGRKALTRWLAAFRRSIELMREFNDQREAGAVFTSSDWKLMDESATKTVEALQRKLRTLAQV</sequence>
<name>A0A9X7ZFD8_9MYCO</name>
<reference evidence="1" key="1">
    <citation type="submission" date="2021-08" db="EMBL/GenBank/DDBJ databases">
        <title>Whole genome sequencing of non-tuberculosis mycobacteria type-strains.</title>
        <authorList>
            <person name="Igarashi Y."/>
            <person name="Osugi A."/>
            <person name="Mitarai S."/>
        </authorList>
    </citation>
    <scope>NUCLEOTIDE SEQUENCE</scope>
    <source>
        <strain evidence="1">JCM 30995</strain>
    </source>
</reference>
<dbReference type="Proteomes" id="UP000825008">
    <property type="component" value="Chromosome"/>
</dbReference>
<evidence type="ECO:0000313" key="1">
    <source>
        <dbReference type="EMBL" id="QZA08886.1"/>
    </source>
</evidence>
<dbReference type="KEGG" id="mher:K3U94_06320"/>
<gene>
    <name evidence="1" type="ORF">K3U94_06320</name>
</gene>
<dbReference type="RefSeq" id="WP_220695947.1">
    <property type="nucleotide sequence ID" value="NZ_CP080997.1"/>
</dbReference>
<organism evidence="1 2">
    <name type="scientific">Mycolicibacter heraklionensis</name>
    <dbReference type="NCBI Taxonomy" id="512402"/>
    <lineage>
        <taxon>Bacteria</taxon>
        <taxon>Bacillati</taxon>
        <taxon>Actinomycetota</taxon>
        <taxon>Actinomycetes</taxon>
        <taxon>Mycobacteriales</taxon>
        <taxon>Mycobacteriaceae</taxon>
        <taxon>Mycolicibacter</taxon>
    </lineage>
</organism>
<dbReference type="EMBL" id="CP080997">
    <property type="protein sequence ID" value="QZA08886.1"/>
    <property type="molecule type" value="Genomic_DNA"/>
</dbReference>